<evidence type="ECO:0000313" key="2">
    <source>
        <dbReference type="Proteomes" id="UP001596514"/>
    </source>
</evidence>
<comment type="caution">
    <text evidence="1">The sequence shown here is derived from an EMBL/GenBank/DDBJ whole genome shotgun (WGS) entry which is preliminary data.</text>
</comment>
<sequence>MTGVPAPGEMAVLIARYGRQWLISEAAGGGYYAVRRHGLSEEGGLSNVVCMATLGEMARRLAAERRRENRPPGRSFAG</sequence>
<organism evidence="1 2">
    <name type="scientific">Streptosporangium amethystogenes subsp. fukuiense</name>
    <dbReference type="NCBI Taxonomy" id="698418"/>
    <lineage>
        <taxon>Bacteria</taxon>
        <taxon>Bacillati</taxon>
        <taxon>Actinomycetota</taxon>
        <taxon>Actinomycetes</taxon>
        <taxon>Streptosporangiales</taxon>
        <taxon>Streptosporangiaceae</taxon>
        <taxon>Streptosporangium</taxon>
    </lineage>
</organism>
<reference evidence="2" key="1">
    <citation type="journal article" date="2019" name="Int. J. Syst. Evol. Microbiol.">
        <title>The Global Catalogue of Microorganisms (GCM) 10K type strain sequencing project: providing services to taxonomists for standard genome sequencing and annotation.</title>
        <authorList>
            <consortium name="The Broad Institute Genomics Platform"/>
            <consortium name="The Broad Institute Genome Sequencing Center for Infectious Disease"/>
            <person name="Wu L."/>
            <person name="Ma J."/>
        </authorList>
    </citation>
    <scope>NUCLEOTIDE SEQUENCE [LARGE SCALE GENOMIC DNA]</scope>
    <source>
        <strain evidence="2">JCM 10083</strain>
    </source>
</reference>
<gene>
    <name evidence="1" type="ORF">ACFQVD_16345</name>
</gene>
<dbReference type="Proteomes" id="UP001596514">
    <property type="component" value="Unassembled WGS sequence"/>
</dbReference>
<accession>A0ABW2T028</accession>
<dbReference type="RefSeq" id="WP_343968793.1">
    <property type="nucleotide sequence ID" value="NZ_BAAAGK010000067.1"/>
</dbReference>
<dbReference type="EMBL" id="JBHTEE010000001">
    <property type="protein sequence ID" value="MFC7601664.1"/>
    <property type="molecule type" value="Genomic_DNA"/>
</dbReference>
<protein>
    <submittedName>
        <fullName evidence="1">Uncharacterized protein</fullName>
    </submittedName>
</protein>
<evidence type="ECO:0000313" key="1">
    <source>
        <dbReference type="EMBL" id="MFC7601664.1"/>
    </source>
</evidence>
<proteinExistence type="predicted"/>
<name>A0ABW2T028_9ACTN</name>
<keyword evidence="2" id="KW-1185">Reference proteome</keyword>